<protein>
    <submittedName>
        <fullName evidence="2">ArfGAP with FG repeats 2</fullName>
    </submittedName>
</protein>
<dbReference type="GeneTree" id="ENSGT00940000161071"/>
<sequence length="114" mass="12747">LPLSRALSQKGNPFGHFWETLCHLSLILLPLQASLGASRRHAAARRPGAPSLLPIHPPRKPALTCWRISGETPLLLPRWCQPLPHSQALEEVARCLRLVWHPLQLPVNPTTLQM</sequence>
<proteinExistence type="predicted"/>
<reference evidence="2" key="3">
    <citation type="submission" date="2025-08" db="UniProtKB">
        <authorList>
            <consortium name="Ensembl"/>
        </authorList>
    </citation>
    <scope>IDENTIFICATION</scope>
    <source>
        <strain evidence="2">C57BL/6J</strain>
    </source>
</reference>
<organism evidence="2 4">
    <name type="scientific">Mus musculus</name>
    <name type="common">Mouse</name>
    <dbReference type="NCBI Taxonomy" id="10090"/>
    <lineage>
        <taxon>Eukaryota</taxon>
        <taxon>Metazoa</taxon>
        <taxon>Chordata</taxon>
        <taxon>Craniata</taxon>
        <taxon>Vertebrata</taxon>
        <taxon>Euteleostomi</taxon>
        <taxon>Mammalia</taxon>
        <taxon>Eutheria</taxon>
        <taxon>Euarchontoglires</taxon>
        <taxon>Glires</taxon>
        <taxon>Rodentia</taxon>
        <taxon>Myomorpha</taxon>
        <taxon>Muroidea</taxon>
        <taxon>Muridae</taxon>
        <taxon>Murinae</taxon>
        <taxon>Mus</taxon>
        <taxon>Mus</taxon>
    </lineage>
</organism>
<dbReference type="SMR" id="A0A0G2JFR2"/>
<feature type="chain" id="PRO_5002546060" evidence="1">
    <location>
        <begin position="37"/>
        <end position="114"/>
    </location>
</feature>
<dbReference type="ExpressionAtlas" id="A0A0G2JFR2">
    <property type="expression patterns" value="baseline and differential"/>
</dbReference>
<keyword evidence="1" id="KW-0732">Signal</keyword>
<dbReference type="VEuPathDB" id="HostDB:ENSMUSG00000029722"/>
<reference evidence="2 4" key="2">
    <citation type="journal article" date="2011" name="PLoS Biol.">
        <title>Modernizing reference genome assemblies.</title>
        <authorList>
            <person name="Church D.M."/>
            <person name="Schneider V.A."/>
            <person name="Graves T."/>
            <person name="Auger K."/>
            <person name="Cunningham F."/>
            <person name="Bouk N."/>
            <person name="Chen H.C."/>
            <person name="Agarwala R."/>
            <person name="McLaren W.M."/>
            <person name="Ritchie G.R."/>
            <person name="Albracht D."/>
            <person name="Kremitzki M."/>
            <person name="Rock S."/>
            <person name="Kotkiewicz H."/>
            <person name="Kremitzki C."/>
            <person name="Wollam A."/>
            <person name="Trani L."/>
            <person name="Fulton L."/>
            <person name="Fulton R."/>
            <person name="Matthews L."/>
            <person name="Whitehead S."/>
            <person name="Chow W."/>
            <person name="Torrance J."/>
            <person name="Dunn M."/>
            <person name="Harden G."/>
            <person name="Threadgold G."/>
            <person name="Wood J."/>
            <person name="Collins J."/>
            <person name="Heath P."/>
            <person name="Griffiths G."/>
            <person name="Pelan S."/>
            <person name="Grafham D."/>
            <person name="Eichler E.E."/>
            <person name="Weinstock G."/>
            <person name="Mardis E.R."/>
            <person name="Wilson R.K."/>
            <person name="Howe K."/>
            <person name="Flicek P."/>
            <person name="Hubbard T."/>
        </authorList>
    </citation>
    <scope>NUCLEOTIDE SEQUENCE [LARGE SCALE GENOMIC DNA]</scope>
    <source>
        <strain evidence="2 4">C57BL/6J</strain>
    </source>
</reference>
<dbReference type="Bgee" id="ENSMUSG00000029722">
    <property type="expression patterns" value="Expressed in thymus and 248 other cell types or tissues"/>
</dbReference>
<dbReference type="Antibodypedia" id="16493">
    <property type="antibodies" value="147 antibodies from 27 providers"/>
</dbReference>
<dbReference type="MGI" id="MGI:2443267">
    <property type="gene designation" value="Agfg2"/>
</dbReference>
<name>A0A0G2JFR2_MOUSE</name>
<feature type="non-terminal residue" evidence="2">
    <location>
        <position position="114"/>
    </location>
</feature>
<accession>A0A0G2JFR2</accession>
<reference evidence="2" key="4">
    <citation type="submission" date="2025-09" db="UniProtKB">
        <authorList>
            <consortium name="Ensembl"/>
        </authorList>
    </citation>
    <scope>IDENTIFICATION</scope>
    <source>
        <strain evidence="2">C57BL/6J</strain>
    </source>
</reference>
<feature type="signal peptide" evidence="1">
    <location>
        <begin position="1"/>
        <end position="36"/>
    </location>
</feature>
<reference evidence="2 4" key="1">
    <citation type="journal article" date="2009" name="PLoS Biol.">
        <title>Lineage-specific biology revealed by a finished genome assembly of the mouse.</title>
        <authorList>
            <consortium name="Mouse Genome Sequencing Consortium"/>
            <person name="Church D.M."/>
            <person name="Goodstadt L."/>
            <person name="Hillier L.W."/>
            <person name="Zody M.C."/>
            <person name="Goldstein S."/>
            <person name="She X."/>
            <person name="Bult C.J."/>
            <person name="Agarwala R."/>
            <person name="Cherry J.L."/>
            <person name="DiCuccio M."/>
            <person name="Hlavina W."/>
            <person name="Kapustin Y."/>
            <person name="Meric P."/>
            <person name="Maglott D."/>
            <person name="Birtle Z."/>
            <person name="Marques A.C."/>
            <person name="Graves T."/>
            <person name="Zhou S."/>
            <person name="Teague B."/>
            <person name="Potamousis K."/>
            <person name="Churas C."/>
            <person name="Place M."/>
            <person name="Herschleb J."/>
            <person name="Runnheim R."/>
            <person name="Forrest D."/>
            <person name="Amos-Landgraf J."/>
            <person name="Schwartz D.C."/>
            <person name="Cheng Z."/>
            <person name="Lindblad-Toh K."/>
            <person name="Eichler E.E."/>
            <person name="Ponting C.P."/>
        </authorList>
    </citation>
    <scope>NUCLEOTIDE SEQUENCE [LARGE SCALE GENOMIC DNA]</scope>
    <source>
        <strain evidence="2 4">C57BL/6J</strain>
    </source>
</reference>
<dbReference type="AlphaFoldDB" id="A0A0G2JFR2"/>
<dbReference type="Proteomes" id="UP000000589">
    <property type="component" value="Chromosome 5"/>
</dbReference>
<gene>
    <name evidence="2 3" type="primary">Agfg2</name>
</gene>
<evidence type="ECO:0000313" key="4">
    <source>
        <dbReference type="Proteomes" id="UP000000589"/>
    </source>
</evidence>
<feature type="non-terminal residue" evidence="2">
    <location>
        <position position="1"/>
    </location>
</feature>
<evidence type="ECO:0000313" key="3">
    <source>
        <dbReference type="MGI" id="MGI:2443267"/>
    </source>
</evidence>
<dbReference type="AGR" id="MGI:2443267"/>
<evidence type="ECO:0000256" key="1">
    <source>
        <dbReference type="SAM" id="SignalP"/>
    </source>
</evidence>
<evidence type="ECO:0000313" key="2">
    <source>
        <dbReference type="Ensembl" id="ENSMUSP00000143273.2"/>
    </source>
</evidence>
<keyword evidence="4" id="KW-1185">Reference proteome</keyword>
<dbReference type="Ensembl" id="ENSMUST00000198657.2">
    <property type="protein sequence ID" value="ENSMUSP00000143273.2"/>
    <property type="gene ID" value="ENSMUSG00000029722.16"/>
</dbReference>